<sequence length="86" mass="9451">MIAPDTARGPPACGSRADGKSVREQRRNFGEETSRGVGRGDIIDEVGARPGAADLWPQKTLSTIHMSEGEYYFPALSTFRKDFLCF</sequence>
<evidence type="ECO:0000313" key="3">
    <source>
        <dbReference type="Proteomes" id="UP000299102"/>
    </source>
</evidence>
<dbReference type="Proteomes" id="UP000299102">
    <property type="component" value="Unassembled WGS sequence"/>
</dbReference>
<accession>A0A4C1V340</accession>
<gene>
    <name evidence="2" type="ORF">EVAR_14882_1</name>
</gene>
<protein>
    <submittedName>
        <fullName evidence="2">Uncharacterized protein</fullName>
    </submittedName>
</protein>
<feature type="region of interest" description="Disordered" evidence="1">
    <location>
        <begin position="1"/>
        <end position="42"/>
    </location>
</feature>
<dbReference type="EMBL" id="BGZK01000270">
    <property type="protein sequence ID" value="GBP33201.1"/>
    <property type="molecule type" value="Genomic_DNA"/>
</dbReference>
<organism evidence="2 3">
    <name type="scientific">Eumeta variegata</name>
    <name type="common">Bagworm moth</name>
    <name type="synonym">Eumeta japonica</name>
    <dbReference type="NCBI Taxonomy" id="151549"/>
    <lineage>
        <taxon>Eukaryota</taxon>
        <taxon>Metazoa</taxon>
        <taxon>Ecdysozoa</taxon>
        <taxon>Arthropoda</taxon>
        <taxon>Hexapoda</taxon>
        <taxon>Insecta</taxon>
        <taxon>Pterygota</taxon>
        <taxon>Neoptera</taxon>
        <taxon>Endopterygota</taxon>
        <taxon>Lepidoptera</taxon>
        <taxon>Glossata</taxon>
        <taxon>Ditrysia</taxon>
        <taxon>Tineoidea</taxon>
        <taxon>Psychidae</taxon>
        <taxon>Oiketicinae</taxon>
        <taxon>Eumeta</taxon>
    </lineage>
</organism>
<feature type="compositionally biased region" description="Basic and acidic residues" evidence="1">
    <location>
        <begin position="17"/>
        <end position="34"/>
    </location>
</feature>
<dbReference type="AlphaFoldDB" id="A0A4C1V340"/>
<proteinExistence type="predicted"/>
<name>A0A4C1V340_EUMVA</name>
<evidence type="ECO:0000256" key="1">
    <source>
        <dbReference type="SAM" id="MobiDB-lite"/>
    </source>
</evidence>
<comment type="caution">
    <text evidence="2">The sequence shown here is derived from an EMBL/GenBank/DDBJ whole genome shotgun (WGS) entry which is preliminary data.</text>
</comment>
<evidence type="ECO:0000313" key="2">
    <source>
        <dbReference type="EMBL" id="GBP33201.1"/>
    </source>
</evidence>
<keyword evidence="3" id="KW-1185">Reference proteome</keyword>
<reference evidence="2 3" key="1">
    <citation type="journal article" date="2019" name="Commun. Biol.">
        <title>The bagworm genome reveals a unique fibroin gene that provides high tensile strength.</title>
        <authorList>
            <person name="Kono N."/>
            <person name="Nakamura H."/>
            <person name="Ohtoshi R."/>
            <person name="Tomita M."/>
            <person name="Numata K."/>
            <person name="Arakawa K."/>
        </authorList>
    </citation>
    <scope>NUCLEOTIDE SEQUENCE [LARGE SCALE GENOMIC DNA]</scope>
</reference>